<sequence>MKTSFYRTFIFTLFLALTAWNATAYSAELKEDIKFIDLDGNETMLSDYKGKWVIVNLWATWCPPCLVEIPDLIMFHEEHKDKNAIVIGVNYEDIAISKVKAFAKEQMINFPIVRFAGKMDGINSPFGRVYGLPATYMIAPDGQVVAARTGMVDQKMLENFMDKYTEMRAAEEAKNADKKVKE</sequence>
<dbReference type="SUPFAM" id="SSF52833">
    <property type="entry name" value="Thioredoxin-like"/>
    <property type="match status" value="1"/>
</dbReference>
<name>A0A3B0WX70_9ZZZZ</name>
<dbReference type="PROSITE" id="PS51352">
    <property type="entry name" value="THIOREDOXIN_2"/>
    <property type="match status" value="1"/>
</dbReference>
<dbReference type="GO" id="GO:0016209">
    <property type="term" value="F:antioxidant activity"/>
    <property type="evidence" value="ECO:0007669"/>
    <property type="project" value="InterPro"/>
</dbReference>
<dbReference type="PROSITE" id="PS00194">
    <property type="entry name" value="THIOREDOXIN_1"/>
    <property type="match status" value="1"/>
</dbReference>
<proteinExistence type="predicted"/>
<reference evidence="2" key="1">
    <citation type="submission" date="2018-06" db="EMBL/GenBank/DDBJ databases">
        <authorList>
            <person name="Zhirakovskaya E."/>
        </authorList>
    </citation>
    <scope>NUCLEOTIDE SEQUENCE</scope>
</reference>
<dbReference type="InterPro" id="IPR013766">
    <property type="entry name" value="Thioredoxin_domain"/>
</dbReference>
<protein>
    <submittedName>
        <fullName evidence="2">Thioredoxin</fullName>
    </submittedName>
</protein>
<accession>A0A3B0WX70</accession>
<dbReference type="InterPro" id="IPR017937">
    <property type="entry name" value="Thioredoxin_CS"/>
</dbReference>
<dbReference type="InterPro" id="IPR036249">
    <property type="entry name" value="Thioredoxin-like_sf"/>
</dbReference>
<evidence type="ECO:0000313" key="2">
    <source>
        <dbReference type="EMBL" id="VAW48956.1"/>
    </source>
</evidence>
<dbReference type="CDD" id="cd02966">
    <property type="entry name" value="TlpA_like_family"/>
    <property type="match status" value="1"/>
</dbReference>
<dbReference type="GO" id="GO:0016491">
    <property type="term" value="F:oxidoreductase activity"/>
    <property type="evidence" value="ECO:0007669"/>
    <property type="project" value="InterPro"/>
</dbReference>
<dbReference type="InterPro" id="IPR050553">
    <property type="entry name" value="Thioredoxin_ResA/DsbE_sf"/>
</dbReference>
<organism evidence="2">
    <name type="scientific">hydrothermal vent metagenome</name>
    <dbReference type="NCBI Taxonomy" id="652676"/>
    <lineage>
        <taxon>unclassified sequences</taxon>
        <taxon>metagenomes</taxon>
        <taxon>ecological metagenomes</taxon>
    </lineage>
</organism>
<dbReference type="AlphaFoldDB" id="A0A3B0WX70"/>
<dbReference type="EMBL" id="UOFB01000309">
    <property type="protein sequence ID" value="VAW48956.1"/>
    <property type="molecule type" value="Genomic_DNA"/>
</dbReference>
<dbReference type="Gene3D" id="3.40.30.10">
    <property type="entry name" value="Glutaredoxin"/>
    <property type="match status" value="1"/>
</dbReference>
<feature type="domain" description="Thioredoxin" evidence="1">
    <location>
        <begin position="24"/>
        <end position="166"/>
    </location>
</feature>
<dbReference type="PANTHER" id="PTHR42852">
    <property type="entry name" value="THIOL:DISULFIDE INTERCHANGE PROTEIN DSBE"/>
    <property type="match status" value="1"/>
</dbReference>
<gene>
    <name evidence="2" type="ORF">MNBD_GAMMA04-1702</name>
</gene>
<evidence type="ECO:0000259" key="1">
    <source>
        <dbReference type="PROSITE" id="PS51352"/>
    </source>
</evidence>
<dbReference type="Pfam" id="PF00578">
    <property type="entry name" value="AhpC-TSA"/>
    <property type="match status" value="1"/>
</dbReference>
<dbReference type="InterPro" id="IPR000866">
    <property type="entry name" value="AhpC/TSA"/>
</dbReference>
<dbReference type="PANTHER" id="PTHR42852:SF13">
    <property type="entry name" value="PROTEIN DIPZ"/>
    <property type="match status" value="1"/>
</dbReference>